<feature type="domain" description="Sulfocyanin N-terminal" evidence="5">
    <location>
        <begin position="16"/>
        <end position="60"/>
    </location>
</feature>
<dbReference type="EMBL" id="JH597768">
    <property type="protein sequence ID" value="EHP69122.1"/>
    <property type="molecule type" value="Genomic_DNA"/>
</dbReference>
<dbReference type="STRING" id="671065.MetMK1DRAFT_00018680"/>
<reference evidence="6 7" key="1">
    <citation type="submission" date="2012-01" db="EMBL/GenBank/DDBJ databases">
        <title>Improved High-Quality Draft sequence of Metallosphaera yellowstonensis MK1.</title>
        <authorList>
            <consortium name="US DOE Joint Genome Institute"/>
            <person name="Lucas S."/>
            <person name="Han J."/>
            <person name="Cheng J.-F."/>
            <person name="Goodwin L."/>
            <person name="Pitluck S."/>
            <person name="Peters L."/>
            <person name="Teshima H."/>
            <person name="Detter J.C."/>
            <person name="Han C."/>
            <person name="Tapia R."/>
            <person name="Land M."/>
            <person name="Hauser L."/>
            <person name="Kyrpides N."/>
            <person name="Kozubal M."/>
            <person name="Macur R.E."/>
            <person name="Jay Z."/>
            <person name="Inskeep W."/>
            <person name="Woyke T."/>
        </authorList>
    </citation>
    <scope>NUCLEOTIDE SEQUENCE [LARGE SCALE GENOMIC DNA]</scope>
    <source>
        <strain evidence="6 7">MK1</strain>
    </source>
</reference>
<evidence type="ECO:0000256" key="1">
    <source>
        <dbReference type="ARBA" id="ARBA00022723"/>
    </source>
</evidence>
<dbReference type="GO" id="GO:0005507">
    <property type="term" value="F:copper ion binding"/>
    <property type="evidence" value="ECO:0007669"/>
    <property type="project" value="UniProtKB-UniRule"/>
</dbReference>
<keyword evidence="3" id="KW-0812">Transmembrane</keyword>
<evidence type="ECO:0000313" key="6">
    <source>
        <dbReference type="EMBL" id="EHP69122.1"/>
    </source>
</evidence>
<dbReference type="InterPro" id="IPR055193">
    <property type="entry name" value="SoxE_N"/>
</dbReference>
<name>H2C5P5_9CREN</name>
<dbReference type="Gene3D" id="2.60.40.420">
    <property type="entry name" value="Cupredoxins - blue copper proteins"/>
    <property type="match status" value="1"/>
</dbReference>
<keyword evidence="3" id="KW-0472">Membrane</keyword>
<dbReference type="Pfam" id="PF06525">
    <property type="entry name" value="SoxE"/>
    <property type="match status" value="1"/>
</dbReference>
<evidence type="ECO:0000259" key="4">
    <source>
        <dbReference type="Pfam" id="PF06525"/>
    </source>
</evidence>
<evidence type="ECO:0000259" key="5">
    <source>
        <dbReference type="Pfam" id="PF22852"/>
    </source>
</evidence>
<feature type="domain" description="Sulfocyanin-like C-terminal" evidence="4">
    <location>
        <begin position="62"/>
        <end position="208"/>
    </location>
</feature>
<dbReference type="Pfam" id="PF22852">
    <property type="entry name" value="SoxE_N"/>
    <property type="match status" value="1"/>
</dbReference>
<dbReference type="InterPro" id="IPR010532">
    <property type="entry name" value="SoxE"/>
</dbReference>
<dbReference type="SUPFAM" id="SSF49503">
    <property type="entry name" value="Cupredoxins"/>
    <property type="match status" value="1"/>
</dbReference>
<dbReference type="eggNOG" id="arCOG03700">
    <property type="taxonomic scope" value="Archaea"/>
</dbReference>
<dbReference type="InterPro" id="IPR008972">
    <property type="entry name" value="Cupredoxin"/>
</dbReference>
<keyword evidence="1" id="KW-0479">Metal-binding</keyword>
<dbReference type="PROSITE" id="PS00079">
    <property type="entry name" value="MULTICOPPER_OXIDASE1"/>
    <property type="match status" value="1"/>
</dbReference>
<accession>H2C5P5</accession>
<keyword evidence="3" id="KW-1133">Transmembrane helix</keyword>
<dbReference type="NCBIfam" id="TIGR03094">
    <property type="entry name" value="sulfo_cyanin"/>
    <property type="match status" value="1"/>
</dbReference>
<sequence length="209" mass="21962">MFINALTAFNMIIMKKGVSSTFTYVIAFIVAVVVLSASIISIMQFHSLSAPTNTTQTTGSGPSKVTLPVIASNKTVQITLVALSSASTFNINGTSFGQMVIYIPAGYSIEVTFINQESLQHNLVLVMNDTPTPNAADLASDGKLLMFVGTSSSAYTIQGLSSGQSATEVYGPLQVGTYWLACGISGHAESGMWVDLVVSNNVTTPYVVG</sequence>
<keyword evidence="7" id="KW-1185">Reference proteome</keyword>
<organism evidence="6 7">
    <name type="scientific">Metallosphaera yellowstonensis MK1</name>
    <dbReference type="NCBI Taxonomy" id="671065"/>
    <lineage>
        <taxon>Archaea</taxon>
        <taxon>Thermoproteota</taxon>
        <taxon>Thermoprotei</taxon>
        <taxon>Sulfolobales</taxon>
        <taxon>Sulfolobaceae</taxon>
        <taxon>Metallosphaera</taxon>
    </lineage>
</organism>
<evidence type="ECO:0000256" key="2">
    <source>
        <dbReference type="NCBIfam" id="TIGR03094"/>
    </source>
</evidence>
<protein>
    <recommendedName>
        <fullName evidence="2">Sulfocyanin</fullName>
    </recommendedName>
</protein>
<dbReference type="HOGENOM" id="CLU_105306_1_0_2"/>
<dbReference type="InterPro" id="IPR033138">
    <property type="entry name" value="Cu_oxidase_CS"/>
</dbReference>
<gene>
    <name evidence="6" type="ORF">MetMK1DRAFT_00018680</name>
</gene>
<dbReference type="InterPro" id="IPR049544">
    <property type="entry name" value="SoxE-like_C"/>
</dbReference>
<evidence type="ECO:0000256" key="3">
    <source>
        <dbReference type="SAM" id="Phobius"/>
    </source>
</evidence>
<evidence type="ECO:0000313" key="7">
    <source>
        <dbReference type="Proteomes" id="UP000003980"/>
    </source>
</evidence>
<proteinExistence type="predicted"/>
<dbReference type="AlphaFoldDB" id="H2C5P5"/>
<feature type="transmembrane region" description="Helical" evidence="3">
    <location>
        <begin position="21"/>
        <end position="43"/>
    </location>
</feature>
<dbReference type="Proteomes" id="UP000003980">
    <property type="component" value="Unassembled WGS sequence"/>
</dbReference>